<dbReference type="PROSITE" id="PS51257">
    <property type="entry name" value="PROKAR_LIPOPROTEIN"/>
    <property type="match status" value="1"/>
</dbReference>
<accession>A0A2T6AXE2</accession>
<gene>
    <name evidence="1" type="ORF">C8N44_109162</name>
</gene>
<keyword evidence="2" id="KW-1185">Reference proteome</keyword>
<dbReference type="Proteomes" id="UP000244069">
    <property type="component" value="Unassembled WGS sequence"/>
</dbReference>
<organism evidence="1 2">
    <name type="scientific">Allosediminivita pacifica</name>
    <dbReference type="NCBI Taxonomy" id="1267769"/>
    <lineage>
        <taxon>Bacteria</taxon>
        <taxon>Pseudomonadati</taxon>
        <taxon>Pseudomonadota</taxon>
        <taxon>Alphaproteobacteria</taxon>
        <taxon>Rhodobacterales</taxon>
        <taxon>Paracoccaceae</taxon>
        <taxon>Allosediminivita</taxon>
    </lineage>
</organism>
<comment type="caution">
    <text evidence="1">The sequence shown here is derived from an EMBL/GenBank/DDBJ whole genome shotgun (WGS) entry which is preliminary data.</text>
</comment>
<proteinExistence type="predicted"/>
<dbReference type="AlphaFoldDB" id="A0A2T6AXE2"/>
<name>A0A2T6AXE2_9RHOB</name>
<sequence length="92" mass="10188">MRKEAWLLPALALILALGGCSRVMSGGLDRCQSRASAPLNEIDFAMAVVERRVARDSGLGDDPERLDQMEARREIIVQRTSERLAACRARYG</sequence>
<reference evidence="1 2" key="1">
    <citation type="submission" date="2018-04" db="EMBL/GenBank/DDBJ databases">
        <title>Genomic Encyclopedia of Archaeal and Bacterial Type Strains, Phase II (KMG-II): from individual species to whole genera.</title>
        <authorList>
            <person name="Goeker M."/>
        </authorList>
    </citation>
    <scope>NUCLEOTIDE SEQUENCE [LARGE SCALE GENOMIC DNA]</scope>
    <source>
        <strain evidence="1 2">DSM 29329</strain>
    </source>
</reference>
<protein>
    <recommendedName>
        <fullName evidence="3">Lipoprotein</fullName>
    </recommendedName>
</protein>
<dbReference type="EMBL" id="QBKN01000009">
    <property type="protein sequence ID" value="PTX48469.1"/>
    <property type="molecule type" value="Genomic_DNA"/>
</dbReference>
<evidence type="ECO:0000313" key="1">
    <source>
        <dbReference type="EMBL" id="PTX48469.1"/>
    </source>
</evidence>
<evidence type="ECO:0000313" key="2">
    <source>
        <dbReference type="Proteomes" id="UP000244069"/>
    </source>
</evidence>
<evidence type="ECO:0008006" key="3">
    <source>
        <dbReference type="Google" id="ProtNLM"/>
    </source>
</evidence>
<dbReference type="RefSeq" id="WP_107975895.1">
    <property type="nucleotide sequence ID" value="NZ_BMEZ01000011.1"/>
</dbReference>